<organism evidence="1 2">
    <name type="scientific">Cirrhinus mrigala</name>
    <name type="common">Mrigala</name>
    <dbReference type="NCBI Taxonomy" id="683832"/>
    <lineage>
        <taxon>Eukaryota</taxon>
        <taxon>Metazoa</taxon>
        <taxon>Chordata</taxon>
        <taxon>Craniata</taxon>
        <taxon>Vertebrata</taxon>
        <taxon>Euteleostomi</taxon>
        <taxon>Actinopterygii</taxon>
        <taxon>Neopterygii</taxon>
        <taxon>Teleostei</taxon>
        <taxon>Ostariophysi</taxon>
        <taxon>Cypriniformes</taxon>
        <taxon>Cyprinidae</taxon>
        <taxon>Labeoninae</taxon>
        <taxon>Labeonini</taxon>
        <taxon>Cirrhinus</taxon>
    </lineage>
</organism>
<dbReference type="AlphaFoldDB" id="A0ABD0PRD6"/>
<reference evidence="1 2" key="1">
    <citation type="submission" date="2024-05" db="EMBL/GenBank/DDBJ databases">
        <title>Genome sequencing and assembly of Indian major carp, Cirrhinus mrigala (Hamilton, 1822).</title>
        <authorList>
            <person name="Mohindra V."/>
            <person name="Chowdhury L.M."/>
            <person name="Lal K."/>
            <person name="Jena J.K."/>
        </authorList>
    </citation>
    <scope>NUCLEOTIDE SEQUENCE [LARGE SCALE GENOMIC DNA]</scope>
    <source>
        <strain evidence="1">CM1030</strain>
        <tissue evidence="1">Blood</tissue>
    </source>
</reference>
<dbReference type="EMBL" id="JAMKFB020000014">
    <property type="protein sequence ID" value="KAL0175923.1"/>
    <property type="molecule type" value="Genomic_DNA"/>
</dbReference>
<comment type="caution">
    <text evidence="1">The sequence shown here is derived from an EMBL/GenBank/DDBJ whole genome shotgun (WGS) entry which is preliminary data.</text>
</comment>
<dbReference type="Proteomes" id="UP001529510">
    <property type="component" value="Unassembled WGS sequence"/>
</dbReference>
<keyword evidence="2" id="KW-1185">Reference proteome</keyword>
<protein>
    <recommendedName>
        <fullName evidence="3">Clathrin interactor 1</fullName>
    </recommendedName>
</protein>
<sequence>TPVNMMTQGFAGMNLGMQAAPAMVRPPTNTMMGGMNMGMQPGLTGSTMPMPTMGGMAVNQGMMGMNMNMGMSTAQMGMGMGTGMPVMGMNPAMGQPKQDAFADFANFGK</sequence>
<name>A0ABD0PRD6_CIRMR</name>
<accession>A0ABD0PRD6</accession>
<proteinExistence type="predicted"/>
<gene>
    <name evidence="1" type="ORF">M9458_028253</name>
</gene>
<evidence type="ECO:0008006" key="3">
    <source>
        <dbReference type="Google" id="ProtNLM"/>
    </source>
</evidence>
<evidence type="ECO:0000313" key="2">
    <source>
        <dbReference type="Proteomes" id="UP001529510"/>
    </source>
</evidence>
<evidence type="ECO:0000313" key="1">
    <source>
        <dbReference type="EMBL" id="KAL0175923.1"/>
    </source>
</evidence>
<feature type="non-terminal residue" evidence="1">
    <location>
        <position position="1"/>
    </location>
</feature>